<gene>
    <name evidence="2" type="ORF">Dacsa_2469</name>
</gene>
<evidence type="ECO:0000313" key="2">
    <source>
        <dbReference type="EMBL" id="AFZ51065.1"/>
    </source>
</evidence>
<dbReference type="Pfam" id="PF07007">
    <property type="entry name" value="LprI"/>
    <property type="match status" value="1"/>
</dbReference>
<keyword evidence="3" id="KW-1185">Reference proteome</keyword>
<dbReference type="InterPro" id="IPR052755">
    <property type="entry name" value="Lysozyme_Inhibitor_LprI"/>
</dbReference>
<evidence type="ECO:0000313" key="3">
    <source>
        <dbReference type="Proteomes" id="UP000010482"/>
    </source>
</evidence>
<dbReference type="PANTHER" id="PTHR37549:SF1">
    <property type="entry name" value="LIPOPROTEIN LPRI"/>
    <property type="match status" value="1"/>
</dbReference>
<dbReference type="AlphaFoldDB" id="K9YXK2"/>
<dbReference type="Gene3D" id="1.20.1270.180">
    <property type="match status" value="1"/>
</dbReference>
<feature type="domain" description="Lysozyme inhibitor LprI-like N-terminal" evidence="1">
    <location>
        <begin position="56"/>
        <end position="129"/>
    </location>
</feature>
<protein>
    <recommendedName>
        <fullName evidence="1">Lysozyme inhibitor LprI-like N-terminal domain-containing protein</fullName>
    </recommendedName>
</protein>
<dbReference type="GO" id="GO:0005576">
    <property type="term" value="C:extracellular region"/>
    <property type="evidence" value="ECO:0007669"/>
    <property type="project" value="TreeGrafter"/>
</dbReference>
<dbReference type="KEGG" id="dsl:Dacsa_2469"/>
<dbReference type="eggNOG" id="COG4461">
    <property type="taxonomic scope" value="Bacteria"/>
</dbReference>
<dbReference type="InterPro" id="IPR009739">
    <property type="entry name" value="LprI-like_N"/>
</dbReference>
<sequence length="252" mass="28715">MKTRTQKIIHHWLSLCKRDLCWQFIGLSVPSVLVLGFASLAQAESPFNGSPSFNCSQAITPTEHLICTEEDLSWLDRQMAKLYQGIREQLTPEARQTLIKTQQDWLQKRDQCQSNRDCTRQAYMDRLQTLAQTYQVTPHPNSYSHDHPNITGQLLLVGHLNGSVSAWISTVSSPYSHLCRVSFEGARPKDSSPQQLIWNDCSNTENTISQSEACQVTLNLSDIFVDVEAQNCEFYCGLNGYFSGRYIREDYP</sequence>
<reference evidence="2" key="1">
    <citation type="submission" date="2012-04" db="EMBL/GenBank/DDBJ databases">
        <title>Finished genome of Dactylococcopsis salina PCC 8305.</title>
        <authorList>
            <consortium name="US DOE Joint Genome Institute"/>
            <person name="Gugger M."/>
            <person name="Coursin T."/>
            <person name="Rippka R."/>
            <person name="Tandeau De Marsac N."/>
            <person name="Huntemann M."/>
            <person name="Wei C.-L."/>
            <person name="Han J."/>
            <person name="Detter J.C."/>
            <person name="Han C."/>
            <person name="Tapia R."/>
            <person name="Daligault H."/>
            <person name="Chen A."/>
            <person name="Krypides N."/>
            <person name="Mavromatis K."/>
            <person name="Markowitz V."/>
            <person name="Szeto E."/>
            <person name="Ivanova N."/>
            <person name="Ovchinnikova G."/>
            <person name="Pagani I."/>
            <person name="Pati A."/>
            <person name="Goodwin L."/>
            <person name="Peters L."/>
            <person name="Pitluck S."/>
            <person name="Woyke T."/>
            <person name="Kerfeld C."/>
        </authorList>
    </citation>
    <scope>NUCLEOTIDE SEQUENCE [LARGE SCALE GENOMIC DNA]</scope>
    <source>
        <strain evidence="2">PCC 8305</strain>
    </source>
</reference>
<dbReference type="RefSeq" id="WP_015230055.1">
    <property type="nucleotide sequence ID" value="NC_019780.1"/>
</dbReference>
<dbReference type="EMBL" id="CP003944">
    <property type="protein sequence ID" value="AFZ51065.1"/>
    <property type="molecule type" value="Genomic_DNA"/>
</dbReference>
<name>K9YXK2_DACS8</name>
<accession>K9YXK2</accession>
<dbReference type="OrthoDB" id="8592519at2"/>
<dbReference type="Proteomes" id="UP000010482">
    <property type="component" value="Chromosome"/>
</dbReference>
<dbReference type="HOGENOM" id="CLU_1101470_0_0_3"/>
<dbReference type="PANTHER" id="PTHR37549">
    <property type="entry name" value="LIPOPROTEIN LPRI"/>
    <property type="match status" value="1"/>
</dbReference>
<proteinExistence type="predicted"/>
<evidence type="ECO:0000259" key="1">
    <source>
        <dbReference type="Pfam" id="PF07007"/>
    </source>
</evidence>
<organism evidence="2 3">
    <name type="scientific">Dactylococcopsis salina (strain PCC 8305)</name>
    <name type="common">Myxobactron salinum</name>
    <dbReference type="NCBI Taxonomy" id="13035"/>
    <lineage>
        <taxon>Bacteria</taxon>
        <taxon>Bacillati</taxon>
        <taxon>Cyanobacteriota</taxon>
        <taxon>Cyanophyceae</taxon>
        <taxon>Nodosilineales</taxon>
        <taxon>Cymatolegaceae</taxon>
        <taxon>Dactylococcopsis</taxon>
    </lineage>
</organism>